<dbReference type="GO" id="GO:0005524">
    <property type="term" value="F:ATP binding"/>
    <property type="evidence" value="ECO:0007669"/>
    <property type="project" value="UniProtKB-KW"/>
</dbReference>
<dbReference type="InterPro" id="IPR003593">
    <property type="entry name" value="AAA+_ATPase"/>
</dbReference>
<dbReference type="PROSITE" id="PS50893">
    <property type="entry name" value="ABC_TRANSPORTER_2"/>
    <property type="match status" value="2"/>
</dbReference>
<evidence type="ECO:0000256" key="2">
    <source>
        <dbReference type="ARBA" id="ARBA00022840"/>
    </source>
</evidence>
<keyword evidence="5" id="KW-1185">Reference proteome</keyword>
<keyword evidence="1" id="KW-0547">Nucleotide-binding</keyword>
<dbReference type="Proteomes" id="UP000371977">
    <property type="component" value="Unassembled WGS sequence"/>
</dbReference>
<dbReference type="PANTHER" id="PTHR42855:SF2">
    <property type="entry name" value="DRUG RESISTANCE ABC TRANSPORTER,ATP-BINDING PROTEIN"/>
    <property type="match status" value="1"/>
</dbReference>
<dbReference type="OrthoDB" id="9762369at2"/>
<dbReference type="NCBIfam" id="NF000355">
    <property type="entry name" value="ribo_prot_ABC_F"/>
    <property type="match status" value="1"/>
</dbReference>
<dbReference type="InterPro" id="IPR027417">
    <property type="entry name" value="P-loop_NTPase"/>
</dbReference>
<sequence>MSSIEINNLNFNYGQQTIFDHAQININDQWRLGLVGRNGRGKTTLLNILRGTLPVDSPINTTKQFKYFPQPVQNETDLTYDVLKSLADFELWEIERELSLMGADLEMLWRPFDTLSGGEQTKALLVVLFLAQNGFALIDEPTNHLDAFSRQLVADYLAKQSSYIVVSHDREFLNQVTDHILAIERTQIRLYQGNFATYESEKELRDDFEQAENAKLRNEIGRLQKTARDKAAWSQSREGDKYGQRHVKGSGSINDTGFIGARAARVMKKAKHLEKRMQNDIEAKSDLLKDIEAIEDLTLNFVSSHHQVPLRVEELTVSYQTEPLFKPVSFELARNQVIAITGANGRGKSSLLQVFLNEFTGSVQGNYQLPQSLKISAVRQITNYHGTLADFAKTQQIELNDLLANLKKLGMDRIVFKERIENMSMGQQKKVELARSLATPAELYIWDEPLNYLDVFNHDQLAKLIQTMRPTMLLIEHDRDFINQVATDIVELTKP</sequence>
<dbReference type="RefSeq" id="WP_148622552.1">
    <property type="nucleotide sequence ID" value="NZ_SDGZ01000014.1"/>
</dbReference>
<dbReference type="InterPro" id="IPR051309">
    <property type="entry name" value="ABCF_ATPase"/>
</dbReference>
<protein>
    <submittedName>
        <fullName evidence="4">ABC-F type ribosomal protection protein</fullName>
    </submittedName>
</protein>
<accession>A0A6C2C6I7</accession>
<keyword evidence="2" id="KW-0067">ATP-binding</keyword>
<reference evidence="4 5" key="1">
    <citation type="submission" date="2019-01" db="EMBL/GenBank/DDBJ databases">
        <title>Weissella sp. nov., a novel lactic acid bacterium isolated from animal feces.</title>
        <authorList>
            <person name="Wang L.-T."/>
        </authorList>
    </citation>
    <scope>NUCLEOTIDE SEQUENCE [LARGE SCALE GENOMIC DNA]</scope>
    <source>
        <strain evidence="4 5">8H-2</strain>
    </source>
</reference>
<dbReference type="AlphaFoldDB" id="A0A6C2C6I7"/>
<evidence type="ECO:0000256" key="1">
    <source>
        <dbReference type="ARBA" id="ARBA00022741"/>
    </source>
</evidence>
<gene>
    <name evidence="4" type="primary">abc-f</name>
    <name evidence="4" type="ORF">ESZ50_05275</name>
</gene>
<evidence type="ECO:0000259" key="3">
    <source>
        <dbReference type="PROSITE" id="PS50893"/>
    </source>
</evidence>
<dbReference type="Pfam" id="PF00005">
    <property type="entry name" value="ABC_tran"/>
    <property type="match status" value="2"/>
</dbReference>
<dbReference type="InterPro" id="IPR017871">
    <property type="entry name" value="ABC_transporter-like_CS"/>
</dbReference>
<evidence type="ECO:0000313" key="4">
    <source>
        <dbReference type="EMBL" id="TYC49561.1"/>
    </source>
</evidence>
<evidence type="ECO:0000313" key="5">
    <source>
        <dbReference type="Proteomes" id="UP000371977"/>
    </source>
</evidence>
<dbReference type="SUPFAM" id="SSF52540">
    <property type="entry name" value="P-loop containing nucleoside triphosphate hydrolases"/>
    <property type="match status" value="2"/>
</dbReference>
<feature type="domain" description="ABC transporter" evidence="3">
    <location>
        <begin position="4"/>
        <end position="210"/>
    </location>
</feature>
<dbReference type="InterPro" id="IPR003439">
    <property type="entry name" value="ABC_transporter-like_ATP-bd"/>
</dbReference>
<dbReference type="PROSITE" id="PS00211">
    <property type="entry name" value="ABC_TRANSPORTER_1"/>
    <property type="match status" value="1"/>
</dbReference>
<dbReference type="PANTHER" id="PTHR42855">
    <property type="entry name" value="ABC TRANSPORTER ATP-BINDING SUBUNIT"/>
    <property type="match status" value="1"/>
</dbReference>
<dbReference type="SMART" id="SM00382">
    <property type="entry name" value="AAA"/>
    <property type="match status" value="2"/>
</dbReference>
<dbReference type="EMBL" id="SDGZ01000014">
    <property type="protein sequence ID" value="TYC49561.1"/>
    <property type="molecule type" value="Genomic_DNA"/>
</dbReference>
<feature type="domain" description="ABC transporter" evidence="3">
    <location>
        <begin position="310"/>
        <end position="494"/>
    </location>
</feature>
<organism evidence="4 5">
    <name type="scientific">Weissella muntiaci</name>
    <dbReference type="NCBI Taxonomy" id="2508881"/>
    <lineage>
        <taxon>Bacteria</taxon>
        <taxon>Bacillati</taxon>
        <taxon>Bacillota</taxon>
        <taxon>Bacilli</taxon>
        <taxon>Lactobacillales</taxon>
        <taxon>Lactobacillaceae</taxon>
        <taxon>Weissella</taxon>
    </lineage>
</organism>
<dbReference type="CDD" id="cd03221">
    <property type="entry name" value="ABCF_EF-3"/>
    <property type="match status" value="2"/>
</dbReference>
<name>A0A6C2C6I7_9LACO</name>
<proteinExistence type="predicted"/>
<dbReference type="Gene3D" id="3.40.50.300">
    <property type="entry name" value="P-loop containing nucleotide triphosphate hydrolases"/>
    <property type="match status" value="2"/>
</dbReference>
<dbReference type="GO" id="GO:0016887">
    <property type="term" value="F:ATP hydrolysis activity"/>
    <property type="evidence" value="ECO:0007669"/>
    <property type="project" value="InterPro"/>
</dbReference>
<comment type="caution">
    <text evidence="4">The sequence shown here is derived from an EMBL/GenBank/DDBJ whole genome shotgun (WGS) entry which is preliminary data.</text>
</comment>